<dbReference type="EMBL" id="UPXX01000029">
    <property type="protein sequence ID" value="VBB45192.1"/>
    <property type="molecule type" value="Genomic_DNA"/>
</dbReference>
<gene>
    <name evidence="1" type="ORF">TRIP_B350246</name>
</gene>
<sequence>MFGHVWAKETISATLNPALTSYYNNRDVFSRIFFRAVALILGRLGKEKVAQDKHPLLCVDG</sequence>
<protein>
    <submittedName>
        <fullName evidence="1">Uncharacterized protein</fullName>
    </submittedName>
</protein>
<dbReference type="AlphaFoldDB" id="A0A653ABZ2"/>
<proteinExistence type="predicted"/>
<evidence type="ECO:0000313" key="1">
    <source>
        <dbReference type="EMBL" id="VBB45192.1"/>
    </source>
</evidence>
<accession>A0A653ABZ2</accession>
<organism evidence="1">
    <name type="scientific">Uncultured Desulfatiglans sp</name>
    <dbReference type="NCBI Taxonomy" id="1748965"/>
    <lineage>
        <taxon>Bacteria</taxon>
        <taxon>Pseudomonadati</taxon>
        <taxon>Thermodesulfobacteriota</taxon>
        <taxon>Desulfobacteria</taxon>
        <taxon>Desulfatiglandales</taxon>
        <taxon>Desulfatiglandaceae</taxon>
        <taxon>Desulfatiglans</taxon>
        <taxon>environmental samples</taxon>
    </lineage>
</organism>
<reference evidence="1" key="1">
    <citation type="submission" date="2018-07" db="EMBL/GenBank/DDBJ databases">
        <authorList>
            <consortium name="Genoscope - CEA"/>
            <person name="William W."/>
        </authorList>
    </citation>
    <scope>NUCLEOTIDE SEQUENCE</scope>
    <source>
        <strain evidence="1">IK1</strain>
    </source>
</reference>
<name>A0A653ABZ2_UNCDX</name>